<sequence length="1115" mass="119998">MPERPQEPPATTLEQYGNGCIHDFFRECLAVLITYATHDLFLTAPYTLTPPVRMNLALSLRRVLPLALVLAVVMSGGPRDGVAANAVGEVRRAQEALQQKGLDIGRPDGVMGARTRNAVREFQRANGLPATGKFDGPTLRLLGIGQPVEPAHPSEPAMPKPAEPAPPPPPAPAAEPAKPPPEAPAATPFSPQPATPEQSGNNTAPVAVAITAVLGAIIWYLRRRSQRQATESAFRDGEPDFLAPRVERAPTPPQVPAPPLSPSGTNRRKAKDILNQQAGLSPVPASPLLGTQADSAGWSNLGLRQTAKPATPCPPAPVSAETLRHHRWRLLEILRLRFAKLHEKEPAAREVNDQVAWTAPAALTAPEPPLSPGEINRRKVEEILGRRATLLSVPSAPLLGAQADSIDWSNLGLGRTVKPVPSPPPSPPSPPPPTLRTPSNTWRPPSERVTIAGFVIPDGMIYVGTRLPRLDGAGAENCLIDPSLPVRAAHAAPTTYFPAYARIDPAQRHAYLRWLAEGRRAPDIDMGYVFLFFYGLERRLIGDRSASEAPTLIAEVERLRSIYGRNASFARYSADLLAMARLLYGNHTDEPPLLDGRLWEMPLDVKVGLGHMVAEGKPVPGSWVLAWLHCDTELPWRTPATRAAEEFKALFLNRFAAQFPNGLPVKPPKRKLRPAYRACSGTFTATATIEVGGAELPDVSALTAPLTKVRPIAEVCMADLDAYSRFLGKAPERRDSLEAFALLPAELRNDPPPAVRGIATWLDGAVSAPATNLPFADVARRLLGQAPEKPAKRDMQLLAMALGALGYGLEPDPAFGGRTPRPGEPVAVFRRNAEEPGPLTDVYRAALLRLTLTVLVAHADGTIADEERALLAAHIADDASLTDADRRRLAAHLHWLAACPPELASLKARAAMLPIETRADVGQLAIAVATADGHIDPDEVKLLQKLYKALDLDPDAVFSHLHALGAGDRPAGPAAAPSAPAASTVQLDPERIRRIQADTARVSGVLGAIFVDEVTASEPLPAPEPEPEETDDDRFAGLDPQHRELLHELLAAESWARCDYEVLARSLDLMPDGAIETINEWSFDRFGDAVLEDGDPLTVVASLLPTPELEPIPHV</sequence>
<evidence type="ECO:0000313" key="6">
    <source>
        <dbReference type="EMBL" id="QCN97435.1"/>
    </source>
</evidence>
<dbReference type="InterPro" id="IPR007791">
    <property type="entry name" value="DjlA_N"/>
</dbReference>
<geneLocation type="plasmid" evidence="6 7">
    <name>p1</name>
</geneLocation>
<dbReference type="Pfam" id="PF05099">
    <property type="entry name" value="TerB"/>
    <property type="match status" value="1"/>
</dbReference>
<dbReference type="Pfam" id="PF01471">
    <property type="entry name" value="PG_binding_1"/>
    <property type="match status" value="1"/>
</dbReference>
<evidence type="ECO:0000256" key="1">
    <source>
        <dbReference type="SAM" id="MobiDB-lite"/>
    </source>
</evidence>
<dbReference type="CDD" id="cd07176">
    <property type="entry name" value="terB"/>
    <property type="match status" value="1"/>
</dbReference>
<dbReference type="InterPro" id="IPR025266">
    <property type="entry name" value="TerB_N"/>
</dbReference>
<dbReference type="PANTHER" id="PTHR24216">
    <property type="entry name" value="PAXILLIN-RELATED"/>
    <property type="match status" value="1"/>
</dbReference>
<evidence type="ECO:0000259" key="5">
    <source>
        <dbReference type="Pfam" id="PF15615"/>
    </source>
</evidence>
<dbReference type="Gene3D" id="1.10.3680.10">
    <property type="entry name" value="TerB-like"/>
    <property type="match status" value="1"/>
</dbReference>
<dbReference type="Gene3D" id="1.10.101.10">
    <property type="entry name" value="PGBD-like superfamily/PGBD"/>
    <property type="match status" value="1"/>
</dbReference>
<feature type="region of interest" description="Disordered" evidence="1">
    <location>
        <begin position="414"/>
        <end position="445"/>
    </location>
</feature>
<organism evidence="6 7">
    <name type="scientific">Azospirillum argentinense</name>
    <dbReference type="NCBI Taxonomy" id="2970906"/>
    <lineage>
        <taxon>Bacteria</taxon>
        <taxon>Pseudomonadati</taxon>
        <taxon>Pseudomonadota</taxon>
        <taxon>Alphaproteobacteria</taxon>
        <taxon>Rhodospirillales</taxon>
        <taxon>Azospirillaceae</taxon>
        <taxon>Azospirillum</taxon>
    </lineage>
</organism>
<dbReference type="Proteomes" id="UP000298595">
    <property type="component" value="Plasmid p1"/>
</dbReference>
<protein>
    <submittedName>
        <fullName evidence="6">Plasma membrane H+-transporting two-sector ATPase</fullName>
    </submittedName>
</protein>
<dbReference type="PANTHER" id="PTHR24216:SF65">
    <property type="entry name" value="PAXILLIN-LIKE PROTEIN 1"/>
    <property type="match status" value="1"/>
</dbReference>
<feature type="domain" description="Co-chaperone DjlA N-terminal" evidence="3">
    <location>
        <begin position="851"/>
        <end position="956"/>
    </location>
</feature>
<feature type="compositionally biased region" description="Pro residues" evidence="1">
    <location>
        <begin position="250"/>
        <end position="261"/>
    </location>
</feature>
<dbReference type="InterPro" id="IPR036365">
    <property type="entry name" value="PGBD-like_sf"/>
</dbReference>
<dbReference type="EMBL" id="CP032322">
    <property type="protein sequence ID" value="QCN97435.1"/>
    <property type="molecule type" value="Genomic_DNA"/>
</dbReference>
<dbReference type="SUPFAM" id="SSF158682">
    <property type="entry name" value="TerB-like"/>
    <property type="match status" value="1"/>
</dbReference>
<evidence type="ECO:0000259" key="3">
    <source>
        <dbReference type="Pfam" id="PF05099"/>
    </source>
</evidence>
<feature type="domain" description="Peptidoglycan binding-like" evidence="2">
    <location>
        <begin position="89"/>
        <end position="142"/>
    </location>
</feature>
<dbReference type="Pfam" id="PF13208">
    <property type="entry name" value="TerB_N"/>
    <property type="match status" value="1"/>
</dbReference>
<evidence type="ECO:0000259" key="4">
    <source>
        <dbReference type="Pfam" id="PF13208"/>
    </source>
</evidence>
<evidence type="ECO:0000259" key="2">
    <source>
        <dbReference type="Pfam" id="PF01471"/>
    </source>
</evidence>
<dbReference type="KEGG" id="aare:D3093_19585"/>
<dbReference type="Pfam" id="PF15615">
    <property type="entry name" value="TerB_C"/>
    <property type="match status" value="1"/>
</dbReference>
<feature type="domain" description="TerB-C" evidence="5">
    <location>
        <begin position="979"/>
        <end position="1104"/>
    </location>
</feature>
<feature type="region of interest" description="Disordered" evidence="1">
    <location>
        <begin position="230"/>
        <end position="267"/>
    </location>
</feature>
<feature type="region of interest" description="Disordered" evidence="1">
    <location>
        <begin position="122"/>
        <end position="202"/>
    </location>
</feature>
<keyword evidence="6" id="KW-0614">Plasmid</keyword>
<proteinExistence type="predicted"/>
<gene>
    <name evidence="6" type="ORF">D3093_19585</name>
</gene>
<feature type="domain" description="TerB N-terminal" evidence="4">
    <location>
        <begin position="444"/>
        <end position="640"/>
    </location>
</feature>
<evidence type="ECO:0000313" key="7">
    <source>
        <dbReference type="Proteomes" id="UP000298595"/>
    </source>
</evidence>
<dbReference type="InterPro" id="IPR036366">
    <property type="entry name" value="PGBDSf"/>
</dbReference>
<feature type="compositionally biased region" description="Pro residues" evidence="1">
    <location>
        <begin position="420"/>
        <end position="435"/>
    </location>
</feature>
<dbReference type="SUPFAM" id="SSF47090">
    <property type="entry name" value="PGBD-like"/>
    <property type="match status" value="1"/>
</dbReference>
<accession>A0A4D8PP07</accession>
<reference evidence="6 7" key="1">
    <citation type="submission" date="2018-09" db="EMBL/GenBank/DDBJ databases">
        <title>Whole genome based analysis of evolution and adaptive divergence in Indian and Brazilian strains of Azospirillum brasilense.</title>
        <authorList>
            <person name="Singh C."/>
            <person name="Tripathi A.K."/>
        </authorList>
    </citation>
    <scope>NUCLEOTIDE SEQUENCE [LARGE SCALE GENOMIC DNA]</scope>
    <source>
        <strain evidence="6 7">MTCC4035</strain>
        <plasmid evidence="6 7">p1</plasmid>
    </source>
</reference>
<dbReference type="InterPro" id="IPR028932">
    <property type="entry name" value="TerB-C"/>
</dbReference>
<name>A0A4D8PP07_9PROT</name>
<dbReference type="AlphaFoldDB" id="A0A4D8PP07"/>
<feature type="compositionally biased region" description="Pro residues" evidence="1">
    <location>
        <begin position="156"/>
        <end position="183"/>
    </location>
</feature>
<dbReference type="InterPro" id="IPR029024">
    <property type="entry name" value="TerB-like"/>
</dbReference>
<dbReference type="InterPro" id="IPR002477">
    <property type="entry name" value="Peptidoglycan-bd-like"/>
</dbReference>